<evidence type="ECO:0000313" key="1">
    <source>
        <dbReference type="Proteomes" id="UP000887565"/>
    </source>
</evidence>
<dbReference type="AlphaFoldDB" id="A0A915IGQ6"/>
<proteinExistence type="predicted"/>
<dbReference type="WBParaSite" id="nRc.2.0.1.t12491-RA">
    <property type="protein sequence ID" value="nRc.2.0.1.t12491-RA"/>
    <property type="gene ID" value="nRc.2.0.1.g12491"/>
</dbReference>
<dbReference type="Proteomes" id="UP000887565">
    <property type="component" value="Unplaced"/>
</dbReference>
<keyword evidence="1" id="KW-1185">Reference proteome</keyword>
<organism evidence="1 2">
    <name type="scientific">Romanomermis culicivorax</name>
    <name type="common">Nematode worm</name>
    <dbReference type="NCBI Taxonomy" id="13658"/>
    <lineage>
        <taxon>Eukaryota</taxon>
        <taxon>Metazoa</taxon>
        <taxon>Ecdysozoa</taxon>
        <taxon>Nematoda</taxon>
        <taxon>Enoplea</taxon>
        <taxon>Dorylaimia</taxon>
        <taxon>Mermithida</taxon>
        <taxon>Mermithoidea</taxon>
        <taxon>Mermithidae</taxon>
        <taxon>Romanomermis</taxon>
    </lineage>
</organism>
<name>A0A915IGQ6_ROMCU</name>
<sequence>MQSRKRNQTEGKFSFRSVRLEIIVGYFLENCSFKLLESCSVPSRKAKSVLFASAASFFYTKVVKPSPFLLFASQTRVVPHYSLSTTQPPLIIIFVSSSPRNLCPFTTVHF</sequence>
<reference evidence="2" key="1">
    <citation type="submission" date="2022-11" db="UniProtKB">
        <authorList>
            <consortium name="WormBaseParasite"/>
        </authorList>
    </citation>
    <scope>IDENTIFICATION</scope>
</reference>
<protein>
    <submittedName>
        <fullName evidence="2">Uncharacterized protein</fullName>
    </submittedName>
</protein>
<evidence type="ECO:0000313" key="2">
    <source>
        <dbReference type="WBParaSite" id="nRc.2.0.1.t12491-RA"/>
    </source>
</evidence>
<accession>A0A915IGQ6</accession>